<dbReference type="FunFam" id="3.40.50.1820:FF:000211">
    <property type="entry name" value="Carboxypeptidase"/>
    <property type="match status" value="1"/>
</dbReference>
<evidence type="ECO:0000256" key="2">
    <source>
        <dbReference type="ARBA" id="ARBA00009431"/>
    </source>
</evidence>
<proteinExistence type="inferred from homology"/>
<keyword evidence="4" id="KW-0378">Hydrolase</keyword>
<dbReference type="InterPro" id="IPR001563">
    <property type="entry name" value="Peptidase_S10"/>
</dbReference>
<dbReference type="AlphaFoldDB" id="A0A5J5AJF9"/>
<evidence type="ECO:0000256" key="3">
    <source>
        <dbReference type="ARBA" id="ARBA00022525"/>
    </source>
</evidence>
<keyword evidence="3" id="KW-0964">Secreted</keyword>
<dbReference type="OrthoDB" id="443318at2759"/>
<keyword evidence="6" id="KW-1185">Reference proteome</keyword>
<dbReference type="GO" id="GO:0005576">
    <property type="term" value="C:extracellular region"/>
    <property type="evidence" value="ECO:0007669"/>
    <property type="project" value="UniProtKB-SubCell"/>
</dbReference>
<dbReference type="PANTHER" id="PTHR11802">
    <property type="entry name" value="SERINE PROTEASE FAMILY S10 SERINE CARBOXYPEPTIDASE"/>
    <property type="match status" value="1"/>
</dbReference>
<name>A0A5J5AJF9_9ASTE</name>
<dbReference type="InterPro" id="IPR029058">
    <property type="entry name" value="AB_hydrolase_fold"/>
</dbReference>
<dbReference type="GO" id="GO:0004185">
    <property type="term" value="F:serine-type carboxypeptidase activity"/>
    <property type="evidence" value="ECO:0007669"/>
    <property type="project" value="UniProtKB-UniRule"/>
</dbReference>
<dbReference type="SUPFAM" id="SSF53474">
    <property type="entry name" value="alpha/beta-Hydrolases"/>
    <property type="match status" value="1"/>
</dbReference>
<comment type="subcellular location">
    <subcellularLocation>
        <location evidence="1">Secreted</location>
    </subcellularLocation>
</comment>
<reference evidence="5 6" key="1">
    <citation type="submission" date="2019-09" db="EMBL/GenBank/DDBJ databases">
        <title>A chromosome-level genome assembly of the Chinese tupelo Nyssa sinensis.</title>
        <authorList>
            <person name="Yang X."/>
            <person name="Kang M."/>
            <person name="Yang Y."/>
            <person name="Xiong H."/>
            <person name="Wang M."/>
            <person name="Zhang Z."/>
            <person name="Wang Z."/>
            <person name="Wu H."/>
            <person name="Ma T."/>
            <person name="Liu J."/>
            <person name="Xi Z."/>
        </authorList>
    </citation>
    <scope>NUCLEOTIDE SEQUENCE [LARGE SCALE GENOMIC DNA]</scope>
    <source>
        <strain evidence="5">J267</strain>
        <tissue evidence="5">Leaf</tissue>
    </source>
</reference>
<evidence type="ECO:0000256" key="4">
    <source>
        <dbReference type="RuleBase" id="RU361156"/>
    </source>
</evidence>
<dbReference type="PANTHER" id="PTHR11802:SF235">
    <property type="entry name" value="SERINE CARBOXYPEPTIDASE-LIKE 33"/>
    <property type="match status" value="1"/>
</dbReference>
<sequence>MDQKVGRGSSPLKLPPPSFSLCTRGVEIESQESDRIINLPDQPSSPSLTQFSGYVTVNQAHGRALFYWFFEAQFQPSTKPLILWLNGGPGCSSIGYGAAVELGPLTVNKNGVGLDFNNYSWNKEANLLFVESPFGVGFSYTNTSSDITKLDDRFVAEDAYNFLVNWLKRFPQFKNHDIFISGESYAGHYVPQLAEFVYDRNKDTTKYPYINLKGFIVGNPETDDSYDYKGIIEYAWSHSVIPDQSLKNTTRLTSTISMPQNVFGTVAHQQLVVEMYLILRQKIWDSGG</sequence>
<evidence type="ECO:0000313" key="6">
    <source>
        <dbReference type="Proteomes" id="UP000325577"/>
    </source>
</evidence>
<accession>A0A5J5AJF9</accession>
<dbReference type="GO" id="GO:0006508">
    <property type="term" value="P:proteolysis"/>
    <property type="evidence" value="ECO:0007669"/>
    <property type="project" value="UniProtKB-KW"/>
</dbReference>
<dbReference type="EC" id="3.4.16.-" evidence="4"/>
<organism evidence="5 6">
    <name type="scientific">Nyssa sinensis</name>
    <dbReference type="NCBI Taxonomy" id="561372"/>
    <lineage>
        <taxon>Eukaryota</taxon>
        <taxon>Viridiplantae</taxon>
        <taxon>Streptophyta</taxon>
        <taxon>Embryophyta</taxon>
        <taxon>Tracheophyta</taxon>
        <taxon>Spermatophyta</taxon>
        <taxon>Magnoliopsida</taxon>
        <taxon>eudicotyledons</taxon>
        <taxon>Gunneridae</taxon>
        <taxon>Pentapetalae</taxon>
        <taxon>asterids</taxon>
        <taxon>Cornales</taxon>
        <taxon>Nyssaceae</taxon>
        <taxon>Nyssa</taxon>
    </lineage>
</organism>
<keyword evidence="4" id="KW-0121">Carboxypeptidase</keyword>
<dbReference type="Pfam" id="PF00450">
    <property type="entry name" value="Peptidase_S10"/>
    <property type="match status" value="1"/>
</dbReference>
<evidence type="ECO:0000256" key="1">
    <source>
        <dbReference type="ARBA" id="ARBA00004613"/>
    </source>
</evidence>
<gene>
    <name evidence="5" type="ORF">F0562_005901</name>
</gene>
<dbReference type="Proteomes" id="UP000325577">
    <property type="component" value="Linkage Group LG2"/>
</dbReference>
<dbReference type="GO" id="GO:0005773">
    <property type="term" value="C:vacuole"/>
    <property type="evidence" value="ECO:0007669"/>
    <property type="project" value="TreeGrafter"/>
</dbReference>
<dbReference type="PRINTS" id="PR00724">
    <property type="entry name" value="CRBOXYPTASEC"/>
</dbReference>
<keyword evidence="4" id="KW-0645">Protease</keyword>
<dbReference type="InterPro" id="IPR018202">
    <property type="entry name" value="Ser_caboxypep_ser_AS"/>
</dbReference>
<comment type="similarity">
    <text evidence="2 4">Belongs to the peptidase S10 family.</text>
</comment>
<dbReference type="Gene3D" id="3.40.50.1820">
    <property type="entry name" value="alpha/beta hydrolase"/>
    <property type="match status" value="1"/>
</dbReference>
<evidence type="ECO:0000313" key="5">
    <source>
        <dbReference type="EMBL" id="KAA8531185.1"/>
    </source>
</evidence>
<dbReference type="PROSITE" id="PS00131">
    <property type="entry name" value="CARBOXYPEPT_SER_SER"/>
    <property type="match status" value="1"/>
</dbReference>
<dbReference type="EMBL" id="CM018043">
    <property type="protein sequence ID" value="KAA8531185.1"/>
    <property type="molecule type" value="Genomic_DNA"/>
</dbReference>
<protein>
    <recommendedName>
        <fullName evidence="4">Carboxypeptidase</fullName>
        <ecNumber evidence="4">3.4.16.-</ecNumber>
    </recommendedName>
</protein>